<dbReference type="PROSITE" id="PS51257">
    <property type="entry name" value="PROKAR_LIPOPROTEIN"/>
    <property type="match status" value="1"/>
</dbReference>
<gene>
    <name evidence="11" type="ORF">DY251_05340</name>
</gene>
<keyword evidence="5" id="KW-0564">Palmitate</keyword>
<feature type="chain" id="PRO_5016639254" description="Alkaline proteinase inhibitor/ Outer membrane lipoprotein Omp19 domain-containing protein" evidence="9">
    <location>
        <begin position="20"/>
        <end position="176"/>
    </location>
</feature>
<name>A0A371XHI4_9HYPH</name>
<dbReference type="RefSeq" id="WP_116623118.1">
    <property type="nucleotide sequence ID" value="NZ_QURN01000004.1"/>
</dbReference>
<dbReference type="Pfam" id="PF02974">
    <property type="entry name" value="Inh"/>
    <property type="match status" value="1"/>
</dbReference>
<keyword evidence="6" id="KW-0998">Cell outer membrane</keyword>
<feature type="region of interest" description="Disordered" evidence="8">
    <location>
        <begin position="25"/>
        <end position="89"/>
    </location>
</feature>
<dbReference type="SUPFAM" id="SSF50882">
    <property type="entry name" value="beta-Barrel protease inhibitors"/>
    <property type="match status" value="1"/>
</dbReference>
<dbReference type="Proteomes" id="UP000262379">
    <property type="component" value="Unassembled WGS sequence"/>
</dbReference>
<dbReference type="GO" id="GO:0009279">
    <property type="term" value="C:cell outer membrane"/>
    <property type="evidence" value="ECO:0007669"/>
    <property type="project" value="UniProtKB-SubCell"/>
</dbReference>
<evidence type="ECO:0000256" key="1">
    <source>
        <dbReference type="ARBA" id="ARBA00004459"/>
    </source>
</evidence>
<evidence type="ECO:0000256" key="3">
    <source>
        <dbReference type="ARBA" id="ARBA00022729"/>
    </source>
</evidence>
<keyword evidence="7" id="KW-0449">Lipoprotein</keyword>
<dbReference type="AlphaFoldDB" id="A0A371XHI4"/>
<feature type="domain" description="Alkaline proteinase inhibitor/ Outer membrane lipoprotein Omp19" evidence="10">
    <location>
        <begin position="86"/>
        <end position="176"/>
    </location>
</feature>
<feature type="signal peptide" evidence="9">
    <location>
        <begin position="1"/>
        <end position="19"/>
    </location>
</feature>
<evidence type="ECO:0000313" key="11">
    <source>
        <dbReference type="EMBL" id="RFC68682.1"/>
    </source>
</evidence>
<dbReference type="PIRSF" id="PIRSF034005">
    <property type="entry name" value="OM_lipoprot_Omp19_bac"/>
    <property type="match status" value="1"/>
</dbReference>
<dbReference type="EMBL" id="QURN01000004">
    <property type="protein sequence ID" value="RFC68682.1"/>
    <property type="molecule type" value="Genomic_DNA"/>
</dbReference>
<dbReference type="Gene3D" id="2.40.128.10">
    <property type="match status" value="1"/>
</dbReference>
<evidence type="ECO:0000256" key="4">
    <source>
        <dbReference type="ARBA" id="ARBA00023136"/>
    </source>
</evidence>
<evidence type="ECO:0000256" key="2">
    <source>
        <dbReference type="ARBA" id="ARBA00007138"/>
    </source>
</evidence>
<evidence type="ECO:0000256" key="6">
    <source>
        <dbReference type="ARBA" id="ARBA00023237"/>
    </source>
</evidence>
<organism evidence="11 12">
    <name type="scientific">Mesorhizobium denitrificans</name>
    <dbReference type="NCBI Taxonomy" id="2294114"/>
    <lineage>
        <taxon>Bacteria</taxon>
        <taxon>Pseudomonadati</taxon>
        <taxon>Pseudomonadota</taxon>
        <taxon>Alphaproteobacteria</taxon>
        <taxon>Hyphomicrobiales</taxon>
        <taxon>Phyllobacteriaceae</taxon>
        <taxon>Mesorhizobium</taxon>
    </lineage>
</organism>
<comment type="subcellular location">
    <subcellularLocation>
        <location evidence="1">Cell outer membrane</location>
        <topology evidence="1">Lipid-anchor</topology>
    </subcellularLocation>
</comment>
<keyword evidence="12" id="KW-1185">Reference proteome</keyword>
<proteinExistence type="inferred from homology"/>
<evidence type="ECO:0000256" key="5">
    <source>
        <dbReference type="ARBA" id="ARBA00023139"/>
    </source>
</evidence>
<comment type="similarity">
    <text evidence="2">Belongs to the rhizobiaceae omp19 lipoprotein family.</text>
</comment>
<dbReference type="InterPro" id="IPR016085">
    <property type="entry name" value="Protease_inh_B-barrel_dom"/>
</dbReference>
<sequence length="176" mass="17845">MTFSKSAILALMVCSTALAGCQSSRMQSMDSQPEPLPAAPSGTVTGGQLPPPSAPGAFPEAPQNPQVAAASPTAPAAAPPANAPDVTKNGMLGSWNTSVGGSSCQVFLSLTKFGNASRGGSRGCAGDMQKMRSWDVQGKQVVMFDESGNQIASVYSSGANRFDGQTTSGQSISLSR</sequence>
<dbReference type="InterPro" id="IPR010571">
    <property type="entry name" value="OM_lipoprot_Omp19_bac"/>
</dbReference>
<evidence type="ECO:0000256" key="9">
    <source>
        <dbReference type="SAM" id="SignalP"/>
    </source>
</evidence>
<comment type="caution">
    <text evidence="11">The sequence shown here is derived from an EMBL/GenBank/DDBJ whole genome shotgun (WGS) entry which is preliminary data.</text>
</comment>
<keyword evidence="3 9" id="KW-0732">Signal</keyword>
<evidence type="ECO:0000259" key="10">
    <source>
        <dbReference type="Pfam" id="PF02974"/>
    </source>
</evidence>
<dbReference type="InterPro" id="IPR021140">
    <property type="entry name" value="Inh/Omp19"/>
</dbReference>
<evidence type="ECO:0000256" key="7">
    <source>
        <dbReference type="ARBA" id="ARBA00023288"/>
    </source>
</evidence>
<protein>
    <recommendedName>
        <fullName evidence="10">Alkaline proteinase inhibitor/ Outer membrane lipoprotein Omp19 domain-containing protein</fullName>
    </recommendedName>
</protein>
<evidence type="ECO:0000256" key="8">
    <source>
        <dbReference type="SAM" id="MobiDB-lite"/>
    </source>
</evidence>
<reference evidence="12" key="1">
    <citation type="submission" date="2018-08" db="EMBL/GenBank/DDBJ databases">
        <authorList>
            <person name="Im W.T."/>
        </authorList>
    </citation>
    <scope>NUCLEOTIDE SEQUENCE [LARGE SCALE GENOMIC DNA]</scope>
    <source>
        <strain evidence="12">LA-28</strain>
    </source>
</reference>
<accession>A0A371XHI4</accession>
<dbReference type="GO" id="GO:0004866">
    <property type="term" value="F:endopeptidase inhibitor activity"/>
    <property type="evidence" value="ECO:0007669"/>
    <property type="project" value="InterPro"/>
</dbReference>
<evidence type="ECO:0000313" key="12">
    <source>
        <dbReference type="Proteomes" id="UP000262379"/>
    </source>
</evidence>
<keyword evidence="4" id="KW-0472">Membrane</keyword>